<comment type="caution">
    <text evidence="1">The sequence shown here is derived from an EMBL/GenBank/DDBJ whole genome shotgun (WGS) entry which is preliminary data.</text>
</comment>
<evidence type="ECO:0000313" key="2">
    <source>
        <dbReference type="Proteomes" id="UP000799754"/>
    </source>
</evidence>
<keyword evidence="2" id="KW-1185">Reference proteome</keyword>
<dbReference type="Proteomes" id="UP000799754">
    <property type="component" value="Unassembled WGS sequence"/>
</dbReference>
<reference evidence="1" key="1">
    <citation type="journal article" date="2020" name="Stud. Mycol.">
        <title>101 Dothideomycetes genomes: a test case for predicting lifestyles and emergence of pathogens.</title>
        <authorList>
            <person name="Haridas S."/>
            <person name="Albert R."/>
            <person name="Binder M."/>
            <person name="Bloem J."/>
            <person name="Labutti K."/>
            <person name="Salamov A."/>
            <person name="Andreopoulos B."/>
            <person name="Baker S."/>
            <person name="Barry K."/>
            <person name="Bills G."/>
            <person name="Bluhm B."/>
            <person name="Cannon C."/>
            <person name="Castanera R."/>
            <person name="Culley D."/>
            <person name="Daum C."/>
            <person name="Ezra D."/>
            <person name="Gonzalez J."/>
            <person name="Henrissat B."/>
            <person name="Kuo A."/>
            <person name="Liang C."/>
            <person name="Lipzen A."/>
            <person name="Lutzoni F."/>
            <person name="Magnuson J."/>
            <person name="Mondo S."/>
            <person name="Nolan M."/>
            <person name="Ohm R."/>
            <person name="Pangilinan J."/>
            <person name="Park H.-J."/>
            <person name="Ramirez L."/>
            <person name="Alfaro M."/>
            <person name="Sun H."/>
            <person name="Tritt A."/>
            <person name="Yoshinaga Y."/>
            <person name="Zwiers L.-H."/>
            <person name="Turgeon B."/>
            <person name="Goodwin S."/>
            <person name="Spatafora J."/>
            <person name="Crous P."/>
            <person name="Grigoriev I."/>
        </authorList>
    </citation>
    <scope>NUCLEOTIDE SEQUENCE</scope>
    <source>
        <strain evidence="1">CBS 525.71</strain>
    </source>
</reference>
<gene>
    <name evidence="1" type="ORF">BU25DRAFT_479481</name>
</gene>
<protein>
    <submittedName>
        <fullName evidence="1">Uncharacterized protein</fullName>
    </submittedName>
</protein>
<organism evidence="1 2">
    <name type="scientific">Macroventuria anomochaeta</name>
    <dbReference type="NCBI Taxonomy" id="301207"/>
    <lineage>
        <taxon>Eukaryota</taxon>
        <taxon>Fungi</taxon>
        <taxon>Dikarya</taxon>
        <taxon>Ascomycota</taxon>
        <taxon>Pezizomycotina</taxon>
        <taxon>Dothideomycetes</taxon>
        <taxon>Pleosporomycetidae</taxon>
        <taxon>Pleosporales</taxon>
        <taxon>Pleosporineae</taxon>
        <taxon>Didymellaceae</taxon>
        <taxon>Macroventuria</taxon>
    </lineage>
</organism>
<dbReference type="EMBL" id="MU006740">
    <property type="protein sequence ID" value="KAF2622944.1"/>
    <property type="molecule type" value="Genomic_DNA"/>
</dbReference>
<accession>A0ACB6RPV1</accession>
<name>A0ACB6RPV1_9PLEO</name>
<evidence type="ECO:0000313" key="1">
    <source>
        <dbReference type="EMBL" id="KAF2622944.1"/>
    </source>
</evidence>
<sequence>MSRRPVTQDSLRMLPSLLSDNDDDKIVVVCSKRVTVEPVRAEVSEPVAKIKAVKPAGVEADHHGCFKACRSVKFEAVKSTDIQTGAHASVEAKANIAIHRSASEVSAAAQSAEPKAPQSSEVQASRCTVDRSIFEVSAAGATRPSNDDKFAIPSATTITSYKEEVTRCSDFLRLRQVLRTFEWYKEEFLKTGKSALMRKFCKGFDNTRRVYD</sequence>
<proteinExistence type="predicted"/>